<dbReference type="AlphaFoldDB" id="A0AAE3MEL4"/>
<accession>A0AAE3MEL4</accession>
<gene>
    <name evidence="2" type="ORF">OM074_11930</name>
</gene>
<sequence length="174" mass="19596">MKNIVILIAVLLISIFNIDAQKINTDESIVNFKAGKMKIRSVKGTFAGMKGNIAFDKDNIKESSFNVCIDAASVTTKSEKRDKHLRTEDFFFVEKYPTICIQSTKIINKGDGYILMGNLTIRNVTNSVAIPFSFKDNTFIGEFSLNRFDYEVGKEIGTFLVSEDIDIEIICKIK</sequence>
<dbReference type="SUPFAM" id="SSF101874">
    <property type="entry name" value="YceI-like"/>
    <property type="match status" value="1"/>
</dbReference>
<reference evidence="2" key="1">
    <citation type="submission" date="2022-10" db="EMBL/GenBank/DDBJ databases">
        <authorList>
            <person name="Yu W.X."/>
        </authorList>
    </citation>
    <scope>NUCLEOTIDE SEQUENCE</scope>
    <source>
        <strain evidence="2">D04</strain>
    </source>
</reference>
<dbReference type="RefSeq" id="WP_301199708.1">
    <property type="nucleotide sequence ID" value="NZ_JAPDPI010000022.1"/>
</dbReference>
<dbReference type="Pfam" id="PF04264">
    <property type="entry name" value="YceI"/>
    <property type="match status" value="1"/>
</dbReference>
<dbReference type="EMBL" id="JAPDPI010000022">
    <property type="protein sequence ID" value="MCW3806336.1"/>
    <property type="molecule type" value="Genomic_DNA"/>
</dbReference>
<feature type="domain" description="Lipid/polyisoprenoid-binding YceI-like" evidence="1">
    <location>
        <begin position="20"/>
        <end position="174"/>
    </location>
</feature>
<dbReference type="PANTHER" id="PTHR34406:SF1">
    <property type="entry name" value="PROTEIN YCEI"/>
    <property type="match status" value="1"/>
</dbReference>
<keyword evidence="3" id="KW-1185">Reference proteome</keyword>
<dbReference type="InterPro" id="IPR036761">
    <property type="entry name" value="TTHA0802/YceI-like_sf"/>
</dbReference>
<dbReference type="SMART" id="SM00867">
    <property type="entry name" value="YceI"/>
    <property type="match status" value="1"/>
</dbReference>
<proteinExistence type="predicted"/>
<name>A0AAE3MEL4_9BACT</name>
<dbReference type="InterPro" id="IPR007372">
    <property type="entry name" value="Lipid/polyisoprenoid-bd_YceI"/>
</dbReference>
<organism evidence="2 3">
    <name type="scientific">Plebeiibacterium marinum</name>
    <dbReference type="NCBI Taxonomy" id="2992111"/>
    <lineage>
        <taxon>Bacteria</taxon>
        <taxon>Pseudomonadati</taxon>
        <taxon>Bacteroidota</taxon>
        <taxon>Bacteroidia</taxon>
        <taxon>Marinilabiliales</taxon>
        <taxon>Marinilabiliaceae</taxon>
        <taxon>Plebeiibacterium</taxon>
    </lineage>
</organism>
<evidence type="ECO:0000259" key="1">
    <source>
        <dbReference type="SMART" id="SM00867"/>
    </source>
</evidence>
<dbReference type="PANTHER" id="PTHR34406">
    <property type="entry name" value="PROTEIN YCEI"/>
    <property type="match status" value="1"/>
</dbReference>
<dbReference type="Proteomes" id="UP001207408">
    <property type="component" value="Unassembled WGS sequence"/>
</dbReference>
<evidence type="ECO:0000313" key="2">
    <source>
        <dbReference type="EMBL" id="MCW3806336.1"/>
    </source>
</evidence>
<evidence type="ECO:0000313" key="3">
    <source>
        <dbReference type="Proteomes" id="UP001207408"/>
    </source>
</evidence>
<comment type="caution">
    <text evidence="2">The sequence shown here is derived from an EMBL/GenBank/DDBJ whole genome shotgun (WGS) entry which is preliminary data.</text>
</comment>
<dbReference type="Gene3D" id="2.40.128.110">
    <property type="entry name" value="Lipid/polyisoprenoid-binding, YceI-like"/>
    <property type="match status" value="1"/>
</dbReference>
<protein>
    <submittedName>
        <fullName evidence="2">YceI family protein</fullName>
    </submittedName>
</protein>